<feature type="domain" description="Ferritin/DPS" evidence="3">
    <location>
        <begin position="19"/>
        <end position="160"/>
    </location>
</feature>
<dbReference type="PANTHER" id="PTHR42932">
    <property type="entry name" value="GENERAL STRESS PROTEIN 20U"/>
    <property type="match status" value="1"/>
</dbReference>
<evidence type="ECO:0000313" key="4">
    <source>
        <dbReference type="EMBL" id="MBK1838604.1"/>
    </source>
</evidence>
<dbReference type="Proteomes" id="UP000652760">
    <property type="component" value="Unassembled WGS sequence"/>
</dbReference>
<name>A0ABS1F5A5_9PROT</name>
<protein>
    <submittedName>
        <fullName evidence="4">DNA starvation/stationary phase protection protein Dps</fullName>
    </submittedName>
</protein>
<dbReference type="EMBL" id="JAENHM010000044">
    <property type="protein sequence ID" value="MBK1838604.1"/>
    <property type="molecule type" value="Genomic_DNA"/>
</dbReference>
<evidence type="ECO:0000256" key="1">
    <source>
        <dbReference type="ARBA" id="ARBA00009497"/>
    </source>
</evidence>
<evidence type="ECO:0000259" key="3">
    <source>
        <dbReference type="Pfam" id="PF00210"/>
    </source>
</evidence>
<dbReference type="PRINTS" id="PR01346">
    <property type="entry name" value="HELNAPAPROT"/>
</dbReference>
<gene>
    <name evidence="4" type="primary">dps</name>
    <name evidence="4" type="synonym">pexB</name>
    <name evidence="4" type="ORF">JHL17_14390</name>
</gene>
<proteinExistence type="inferred from homology"/>
<dbReference type="InterPro" id="IPR009078">
    <property type="entry name" value="Ferritin-like_SF"/>
</dbReference>
<dbReference type="InterPro" id="IPR002177">
    <property type="entry name" value="DPS_DNA-bd"/>
</dbReference>
<evidence type="ECO:0000256" key="2">
    <source>
        <dbReference type="RuleBase" id="RU003875"/>
    </source>
</evidence>
<keyword evidence="5" id="KW-1185">Reference proteome</keyword>
<dbReference type="SUPFAM" id="SSF47240">
    <property type="entry name" value="Ferritin-like"/>
    <property type="match status" value="1"/>
</dbReference>
<dbReference type="NCBIfam" id="NF006975">
    <property type="entry name" value="PRK09448.1"/>
    <property type="match status" value="1"/>
</dbReference>
<reference evidence="5" key="1">
    <citation type="submission" date="2021-01" db="EMBL/GenBank/DDBJ databases">
        <title>Genome public.</title>
        <authorList>
            <person name="Liu C."/>
            <person name="Sun Q."/>
        </authorList>
    </citation>
    <scope>NUCLEOTIDE SEQUENCE [LARGE SCALE GENOMIC DNA]</scope>
    <source>
        <strain evidence="5">YIM B02556</strain>
    </source>
</reference>
<dbReference type="InterPro" id="IPR023188">
    <property type="entry name" value="DPS_DNA-bd_CS"/>
</dbReference>
<dbReference type="PANTHER" id="PTHR42932:SF3">
    <property type="entry name" value="DNA PROTECTION DURING STARVATION PROTEIN"/>
    <property type="match status" value="1"/>
</dbReference>
<organism evidence="4 5">
    <name type="scientific">Azospirillum endophyticum</name>
    <dbReference type="NCBI Taxonomy" id="2800326"/>
    <lineage>
        <taxon>Bacteria</taxon>
        <taxon>Pseudomonadati</taxon>
        <taxon>Pseudomonadota</taxon>
        <taxon>Alphaproteobacteria</taxon>
        <taxon>Rhodospirillales</taxon>
        <taxon>Azospirillaceae</taxon>
        <taxon>Azospirillum</taxon>
    </lineage>
</organism>
<dbReference type="CDD" id="cd01043">
    <property type="entry name" value="DPS"/>
    <property type="match status" value="1"/>
</dbReference>
<accession>A0ABS1F5A5</accession>
<dbReference type="Gene3D" id="1.20.1260.10">
    <property type="match status" value="1"/>
</dbReference>
<dbReference type="RefSeq" id="WP_200194163.1">
    <property type="nucleotide sequence ID" value="NZ_JAENHM010000044.1"/>
</dbReference>
<sequence>MTYLSRLDLHESVRKEAAALLQARLSDALDLEAQTKQAHWNVKGPHFLQLHELFDRIHDEVEGFVDLIAERITALGHVADGRVQTTAARSALYEYPLQAVDGVAHLKALAGALAQFGARARADIETATGVGDADTADLFTQVSRECDKQLWMLEAHLVTGEAAG</sequence>
<evidence type="ECO:0000313" key="5">
    <source>
        <dbReference type="Proteomes" id="UP000652760"/>
    </source>
</evidence>
<dbReference type="PROSITE" id="PS00818">
    <property type="entry name" value="DPS_1"/>
    <property type="match status" value="1"/>
</dbReference>
<comment type="caution">
    <text evidence="4">The sequence shown here is derived from an EMBL/GenBank/DDBJ whole genome shotgun (WGS) entry which is preliminary data.</text>
</comment>
<dbReference type="InterPro" id="IPR012347">
    <property type="entry name" value="Ferritin-like"/>
</dbReference>
<dbReference type="PROSITE" id="PS00819">
    <property type="entry name" value="DPS_2"/>
    <property type="match status" value="1"/>
</dbReference>
<comment type="similarity">
    <text evidence="1 2">Belongs to the Dps family.</text>
</comment>
<dbReference type="InterPro" id="IPR008331">
    <property type="entry name" value="Ferritin_DPS_dom"/>
</dbReference>
<dbReference type="PIRSF" id="PIRSF005900">
    <property type="entry name" value="Dps"/>
    <property type="match status" value="1"/>
</dbReference>
<dbReference type="Pfam" id="PF00210">
    <property type="entry name" value="Ferritin"/>
    <property type="match status" value="1"/>
</dbReference>